<keyword evidence="2" id="KW-0813">Transport</keyword>
<comment type="subcellular location">
    <subcellularLocation>
        <location evidence="1">Cell membrane</location>
        <topology evidence="1">Multi-pass membrane protein</topology>
    </subcellularLocation>
</comment>
<dbReference type="InterPro" id="IPR052524">
    <property type="entry name" value="MFS_Cyanate_Porter"/>
</dbReference>
<evidence type="ECO:0000313" key="9">
    <source>
        <dbReference type="EMBL" id="AZS17559.1"/>
    </source>
</evidence>
<evidence type="ECO:0000256" key="1">
    <source>
        <dbReference type="ARBA" id="ARBA00004651"/>
    </source>
</evidence>
<dbReference type="CDD" id="cd17339">
    <property type="entry name" value="MFS_NIMT_CynX_like"/>
    <property type="match status" value="1"/>
</dbReference>
<keyword evidence="5 7" id="KW-0472">Membrane</keyword>
<dbReference type="SUPFAM" id="SSF103473">
    <property type="entry name" value="MFS general substrate transporter"/>
    <property type="match status" value="1"/>
</dbReference>
<evidence type="ECO:0000259" key="8">
    <source>
        <dbReference type="PROSITE" id="PS50850"/>
    </source>
</evidence>
<feature type="transmembrane region" description="Helical" evidence="7">
    <location>
        <begin position="168"/>
        <end position="185"/>
    </location>
</feature>
<feature type="region of interest" description="Disordered" evidence="6">
    <location>
        <begin position="1"/>
        <end position="21"/>
    </location>
</feature>
<dbReference type="InterPro" id="IPR011701">
    <property type="entry name" value="MFS"/>
</dbReference>
<dbReference type="RefSeq" id="WP_127003214.1">
    <property type="nucleotide sequence ID" value="NZ_CP034346.1"/>
</dbReference>
<dbReference type="InterPro" id="IPR036259">
    <property type="entry name" value="MFS_trans_sf"/>
</dbReference>
<feature type="transmembrane region" description="Helical" evidence="7">
    <location>
        <begin position="395"/>
        <end position="415"/>
    </location>
</feature>
<keyword evidence="10" id="KW-1185">Reference proteome</keyword>
<feature type="transmembrane region" description="Helical" evidence="7">
    <location>
        <begin position="329"/>
        <end position="351"/>
    </location>
</feature>
<organism evidence="9 10">
    <name type="scientific">Paenibacillus lutimineralis</name>
    <dbReference type="NCBI Taxonomy" id="2707005"/>
    <lineage>
        <taxon>Bacteria</taxon>
        <taxon>Bacillati</taxon>
        <taxon>Bacillota</taxon>
        <taxon>Bacilli</taxon>
        <taxon>Bacillales</taxon>
        <taxon>Paenibacillaceae</taxon>
        <taxon>Paenibacillus</taxon>
    </lineage>
</organism>
<evidence type="ECO:0000256" key="3">
    <source>
        <dbReference type="ARBA" id="ARBA00022692"/>
    </source>
</evidence>
<feature type="transmembrane region" description="Helical" evidence="7">
    <location>
        <begin position="191"/>
        <end position="209"/>
    </location>
</feature>
<gene>
    <name evidence="9" type="ORF">EI981_26105</name>
</gene>
<feature type="domain" description="Major facilitator superfamily (MFS) profile" evidence="8">
    <location>
        <begin position="34"/>
        <end position="419"/>
    </location>
</feature>
<feature type="transmembrane region" description="Helical" evidence="7">
    <location>
        <begin position="305"/>
        <end position="323"/>
    </location>
</feature>
<accession>A0A3Q9ICH1</accession>
<dbReference type="GO" id="GO:0022857">
    <property type="term" value="F:transmembrane transporter activity"/>
    <property type="evidence" value="ECO:0007669"/>
    <property type="project" value="InterPro"/>
</dbReference>
<evidence type="ECO:0000256" key="5">
    <source>
        <dbReference type="ARBA" id="ARBA00023136"/>
    </source>
</evidence>
<proteinExistence type="predicted"/>
<sequence>MKSNEVLPDSKAQPGPFHSTGKTQALTATKAATPLLFIAIMLTAATLRSPLTGVGSLITQIQASTGLTHTTAGMLTTLPLIAFGLFALVAPKLSSRFGMELTLLASTGLLIIGILLRSIPGIPPLFLGTALAGIAIAICNVLVPGLIKRDFPRQIGMMTGLYSSFMNLWAAIASGISIPLSLTFLGWRGSLAIWVVLALAATLTWLPLLRRANHAKEKEAGRVQNAGPRRPVQVWRSPVAWLVTIYMGFQSVMFYVGVSWLPEILHEQGMDMAKAGWMLSLMQILSMIGSFVMPLLATRLQDQRWITAASSAFFLFGFGGVWVGPHNLAPLYIMLIGLGCGTTFSLVITFFSLRSHTSEQAAAISGMAQSIGYLLAGVGPTLFGFIHDASGGWDVPLATITLMSILTIIFGYAAGRKGYISPK</sequence>
<feature type="transmembrane region" description="Helical" evidence="7">
    <location>
        <begin position="363"/>
        <end position="383"/>
    </location>
</feature>
<evidence type="ECO:0000256" key="7">
    <source>
        <dbReference type="SAM" id="Phobius"/>
    </source>
</evidence>
<dbReference type="Pfam" id="PF07690">
    <property type="entry name" value="MFS_1"/>
    <property type="match status" value="1"/>
</dbReference>
<evidence type="ECO:0000313" key="10">
    <source>
        <dbReference type="Proteomes" id="UP000270678"/>
    </source>
</evidence>
<dbReference type="PROSITE" id="PS50850">
    <property type="entry name" value="MFS"/>
    <property type="match status" value="1"/>
</dbReference>
<evidence type="ECO:0000256" key="2">
    <source>
        <dbReference type="ARBA" id="ARBA00022448"/>
    </source>
</evidence>
<dbReference type="PANTHER" id="PTHR23523">
    <property type="match status" value="1"/>
</dbReference>
<feature type="transmembrane region" description="Helical" evidence="7">
    <location>
        <begin position="71"/>
        <end position="89"/>
    </location>
</feature>
<dbReference type="Gene3D" id="1.20.1250.20">
    <property type="entry name" value="MFS general substrate transporter like domains"/>
    <property type="match status" value="1"/>
</dbReference>
<dbReference type="GO" id="GO:0005886">
    <property type="term" value="C:plasma membrane"/>
    <property type="evidence" value="ECO:0007669"/>
    <property type="project" value="UniProtKB-SubCell"/>
</dbReference>
<dbReference type="PANTHER" id="PTHR23523:SF2">
    <property type="entry name" value="2-NITROIMIDAZOLE TRANSPORTER"/>
    <property type="match status" value="1"/>
</dbReference>
<feature type="transmembrane region" description="Helical" evidence="7">
    <location>
        <begin position="101"/>
        <end position="119"/>
    </location>
</feature>
<keyword evidence="4 7" id="KW-1133">Transmembrane helix</keyword>
<feature type="transmembrane region" description="Helical" evidence="7">
    <location>
        <begin position="239"/>
        <end position="257"/>
    </location>
</feature>
<protein>
    <submittedName>
        <fullName evidence="9">MFS transporter</fullName>
    </submittedName>
</protein>
<keyword evidence="3 7" id="KW-0812">Transmembrane</keyword>
<name>A0A3Q9ICH1_9BACL</name>
<dbReference type="OrthoDB" id="9797740at2"/>
<dbReference type="AlphaFoldDB" id="A0A3Q9ICH1"/>
<feature type="transmembrane region" description="Helical" evidence="7">
    <location>
        <begin position="31"/>
        <end position="51"/>
    </location>
</feature>
<dbReference type="InterPro" id="IPR020846">
    <property type="entry name" value="MFS_dom"/>
</dbReference>
<reference evidence="10" key="1">
    <citation type="submission" date="2018-12" db="EMBL/GenBank/DDBJ databases">
        <title>Complete genome sequence of Paenibacillus sp. MBLB1234.</title>
        <authorList>
            <person name="Nam Y.-D."/>
            <person name="Kang J."/>
            <person name="Chung W.-H."/>
            <person name="Park Y.S."/>
        </authorList>
    </citation>
    <scope>NUCLEOTIDE SEQUENCE [LARGE SCALE GENOMIC DNA]</scope>
    <source>
        <strain evidence="10">MBLB1234</strain>
    </source>
</reference>
<feature type="transmembrane region" description="Helical" evidence="7">
    <location>
        <begin position="277"/>
        <end position="298"/>
    </location>
</feature>
<feature type="transmembrane region" description="Helical" evidence="7">
    <location>
        <begin position="125"/>
        <end position="147"/>
    </location>
</feature>
<dbReference type="KEGG" id="plut:EI981_26105"/>
<dbReference type="Proteomes" id="UP000270678">
    <property type="component" value="Chromosome"/>
</dbReference>
<dbReference type="EMBL" id="CP034346">
    <property type="protein sequence ID" value="AZS17559.1"/>
    <property type="molecule type" value="Genomic_DNA"/>
</dbReference>
<evidence type="ECO:0000256" key="6">
    <source>
        <dbReference type="SAM" id="MobiDB-lite"/>
    </source>
</evidence>
<evidence type="ECO:0000256" key="4">
    <source>
        <dbReference type="ARBA" id="ARBA00022989"/>
    </source>
</evidence>